<organism evidence="2 3">
    <name type="scientific">Halomonas litopenaei</name>
    <dbReference type="NCBI Taxonomy" id="2109328"/>
    <lineage>
        <taxon>Bacteria</taxon>
        <taxon>Pseudomonadati</taxon>
        <taxon>Pseudomonadota</taxon>
        <taxon>Gammaproteobacteria</taxon>
        <taxon>Oceanospirillales</taxon>
        <taxon>Halomonadaceae</taxon>
        <taxon>Halomonas</taxon>
    </lineage>
</organism>
<evidence type="ECO:0000256" key="1">
    <source>
        <dbReference type="SAM" id="Phobius"/>
    </source>
</evidence>
<sequence>MNVRHHREKALLEASEKVTTGVIIGSTIGALINPRAQMATSLVAIGLGMLLMALIAYRLGSLRANEDATEEGKA</sequence>
<keyword evidence="3" id="KW-1185">Reference proteome</keyword>
<comment type="caution">
    <text evidence="2">The sequence shown here is derived from an EMBL/GenBank/DDBJ whole genome shotgun (WGS) entry which is preliminary data.</text>
</comment>
<proteinExistence type="predicted"/>
<protein>
    <submittedName>
        <fullName evidence="2">Uncharacterized protein</fullName>
    </submittedName>
</protein>
<dbReference type="Proteomes" id="UP000241895">
    <property type="component" value="Unassembled WGS sequence"/>
</dbReference>
<keyword evidence="1" id="KW-1133">Transmembrane helix</keyword>
<reference evidence="2 3" key="1">
    <citation type="submission" date="2018-03" db="EMBL/GenBank/DDBJ databases">
        <authorList>
            <person name="Zhou J."/>
            <person name="Li X."/>
            <person name="Xue M."/>
            <person name="Yin J."/>
        </authorList>
    </citation>
    <scope>NUCLEOTIDE SEQUENCE [LARGE SCALE GENOMIC DNA]</scope>
    <source>
        <strain evidence="2 3">SYSU ZJ2214</strain>
    </source>
</reference>
<accession>A0ABX5IXS4</accession>
<gene>
    <name evidence="2" type="ORF">C6W88_08525</name>
</gene>
<keyword evidence="1" id="KW-0472">Membrane</keyword>
<evidence type="ECO:0000313" key="2">
    <source>
        <dbReference type="EMBL" id="PTL95359.1"/>
    </source>
</evidence>
<name>A0ABX5IXS4_9GAMM</name>
<dbReference type="RefSeq" id="WP_108132150.1">
    <property type="nucleotide sequence ID" value="NZ_PXNS01000004.1"/>
</dbReference>
<evidence type="ECO:0000313" key="3">
    <source>
        <dbReference type="Proteomes" id="UP000241895"/>
    </source>
</evidence>
<feature type="transmembrane region" description="Helical" evidence="1">
    <location>
        <begin position="38"/>
        <end position="57"/>
    </location>
</feature>
<keyword evidence="1" id="KW-0812">Transmembrane</keyword>
<dbReference type="EMBL" id="PXNS01000004">
    <property type="protein sequence ID" value="PTL95359.1"/>
    <property type="molecule type" value="Genomic_DNA"/>
</dbReference>